<feature type="transmembrane region" description="Helical" evidence="1">
    <location>
        <begin position="78"/>
        <end position="96"/>
    </location>
</feature>
<dbReference type="Proteomes" id="UP000189883">
    <property type="component" value="Chromosome"/>
</dbReference>
<evidence type="ECO:0000313" key="2">
    <source>
        <dbReference type="EMBL" id="AQY22592.1"/>
    </source>
</evidence>
<feature type="transmembrane region" description="Helical" evidence="1">
    <location>
        <begin position="53"/>
        <end position="72"/>
    </location>
</feature>
<evidence type="ECO:0000256" key="1">
    <source>
        <dbReference type="SAM" id="Phobius"/>
    </source>
</evidence>
<gene>
    <name evidence="2" type="ORF">AB406_1648</name>
</gene>
<protein>
    <submittedName>
        <fullName evidence="2">Uncharacterized protein</fullName>
    </submittedName>
</protein>
<feature type="transmembrane region" description="Helical" evidence="1">
    <location>
        <begin position="6"/>
        <end position="32"/>
    </location>
</feature>
<evidence type="ECO:0000313" key="3">
    <source>
        <dbReference type="Proteomes" id="UP000189883"/>
    </source>
</evidence>
<organism evidence="2 3">
    <name type="scientific">Riemerella anatipestifer</name>
    <name type="common">Moraxella anatipestifer</name>
    <dbReference type="NCBI Taxonomy" id="34085"/>
    <lineage>
        <taxon>Bacteria</taxon>
        <taxon>Pseudomonadati</taxon>
        <taxon>Bacteroidota</taxon>
        <taxon>Flavobacteriia</taxon>
        <taxon>Flavobacteriales</taxon>
        <taxon>Weeksellaceae</taxon>
        <taxon>Riemerella</taxon>
    </lineage>
</organism>
<keyword evidence="1" id="KW-0472">Membrane</keyword>
<reference evidence="2 3" key="1">
    <citation type="submission" date="2015-06" db="EMBL/GenBank/DDBJ databases">
        <title>R. anatipestifer strain HXb2 is the most virulent strain so far, and the genome sequence would help us uncover the pathogenesis.</title>
        <authorList>
            <person name="Hu Q."/>
            <person name="Qi J."/>
            <person name="Bo H."/>
            <person name="Liu G."/>
            <person name="Tao M."/>
            <person name="Ding Y."/>
            <person name="Xue Y."/>
        </authorList>
    </citation>
    <scope>NUCLEOTIDE SEQUENCE [LARGE SCALE GENOMIC DNA]</scope>
    <source>
        <strain evidence="2 3">HXb2</strain>
    </source>
</reference>
<dbReference type="AlphaFoldDB" id="A0A1S7DTY1"/>
<accession>A0A1S7DTY1</accession>
<keyword evidence="1" id="KW-0812">Transmembrane</keyword>
<sequence>MDFISTFFMILGVLLLFNVFFILLFLSIKTTLTAGVISFAFLYQNMKILFKKWWVIAIQLPFLVLEILLITFQKTEGFIWALLIQILVSALMVNVFKITEKRVKL</sequence>
<name>A0A1S7DTY1_RIEAN</name>
<keyword evidence="1" id="KW-1133">Transmembrane helix</keyword>
<dbReference type="EMBL" id="CP011859">
    <property type="protein sequence ID" value="AQY22592.1"/>
    <property type="molecule type" value="Genomic_DNA"/>
</dbReference>
<proteinExistence type="predicted"/>